<dbReference type="Pfam" id="PF00403">
    <property type="entry name" value="HMA"/>
    <property type="match status" value="1"/>
</dbReference>
<name>A0ABS6KQS8_9MYCO</name>
<organism evidence="2 3">
    <name type="scientific">[Mycobacterium] fortunisiensis</name>
    <dbReference type="NCBI Taxonomy" id="2600579"/>
    <lineage>
        <taxon>Bacteria</taxon>
        <taxon>Bacillati</taxon>
        <taxon>Actinomycetota</taxon>
        <taxon>Actinomycetes</taxon>
        <taxon>Mycobacteriales</taxon>
        <taxon>Mycobacteriaceae</taxon>
        <taxon>Mycolicibacterium</taxon>
    </lineage>
</organism>
<feature type="domain" description="HMA" evidence="1">
    <location>
        <begin position="1"/>
        <end position="56"/>
    </location>
</feature>
<evidence type="ECO:0000313" key="3">
    <source>
        <dbReference type="Proteomes" id="UP000812982"/>
    </source>
</evidence>
<gene>
    <name evidence="2" type="ORF">FR943_18710</name>
</gene>
<dbReference type="CDD" id="cd00371">
    <property type="entry name" value="HMA"/>
    <property type="match status" value="1"/>
</dbReference>
<sequence>MSCGACSSRVEKKLNSIDGVRASVDIATKIATVDTHDGVTVAELCAAVEQAGYRAAERTTAAPDRPQPSALTRLVGRLSFGHLGG</sequence>
<keyword evidence="3" id="KW-1185">Reference proteome</keyword>
<accession>A0ABS6KQS8</accession>
<protein>
    <submittedName>
        <fullName evidence="2">Heavy-metal-associated domain-containing protein</fullName>
    </submittedName>
</protein>
<evidence type="ECO:0000313" key="2">
    <source>
        <dbReference type="EMBL" id="MBU9765864.1"/>
    </source>
</evidence>
<comment type="caution">
    <text evidence="2">The sequence shown here is derived from an EMBL/GenBank/DDBJ whole genome shotgun (WGS) entry which is preliminary data.</text>
</comment>
<evidence type="ECO:0000259" key="1">
    <source>
        <dbReference type="PROSITE" id="PS50846"/>
    </source>
</evidence>
<dbReference type="Proteomes" id="UP000812982">
    <property type="component" value="Unassembled WGS sequence"/>
</dbReference>
<reference evidence="2 3" key="1">
    <citation type="journal article" date="2021" name="Sci. Rep.">
        <title>Phenotypic and genomic hallmarks of a novel, potentially pathogenic rapidly growing Mycobacterium species related to the Mycobacterium fortuitum complex.</title>
        <authorList>
            <person name="Gharbi R."/>
            <person name="Khanna V."/>
            <person name="Frigui W."/>
            <person name="Mhenni B."/>
            <person name="Brosch R."/>
            <person name="Mardassi H."/>
        </authorList>
    </citation>
    <scope>NUCLEOTIDE SEQUENCE [LARGE SCALE GENOMIC DNA]</scope>
    <source>
        <strain evidence="2 3">TNTM28</strain>
    </source>
</reference>
<dbReference type="PROSITE" id="PS50846">
    <property type="entry name" value="HMA_2"/>
    <property type="match status" value="1"/>
</dbReference>
<dbReference type="EMBL" id="VOMB01000021">
    <property type="protein sequence ID" value="MBU9765864.1"/>
    <property type="molecule type" value="Genomic_DNA"/>
</dbReference>
<dbReference type="InterPro" id="IPR006121">
    <property type="entry name" value="HMA_dom"/>
</dbReference>
<proteinExistence type="predicted"/>